<dbReference type="Pfam" id="PF00702">
    <property type="entry name" value="Hydrolase"/>
    <property type="match status" value="1"/>
</dbReference>
<dbReference type="SFLD" id="SFLDG01129">
    <property type="entry name" value="C1.5:_HAD__Beta-PGM__Phosphata"/>
    <property type="match status" value="1"/>
</dbReference>
<dbReference type="InterPro" id="IPR051540">
    <property type="entry name" value="S-2-haloacid_dehalogenase"/>
</dbReference>
<evidence type="ECO:0000313" key="3">
    <source>
        <dbReference type="Proteomes" id="UP001652431"/>
    </source>
</evidence>
<name>A0ABT2RPS2_9FIRM</name>
<dbReference type="InterPro" id="IPR023214">
    <property type="entry name" value="HAD_sf"/>
</dbReference>
<dbReference type="SFLD" id="SFLDS00003">
    <property type="entry name" value="Haloacid_Dehalogenase"/>
    <property type="match status" value="1"/>
</dbReference>
<organism evidence="2 3">
    <name type="scientific">Dorea acetigenes</name>
    <dbReference type="NCBI Taxonomy" id="2981787"/>
    <lineage>
        <taxon>Bacteria</taxon>
        <taxon>Bacillati</taxon>
        <taxon>Bacillota</taxon>
        <taxon>Clostridia</taxon>
        <taxon>Lachnospirales</taxon>
        <taxon>Lachnospiraceae</taxon>
        <taxon>Dorea</taxon>
    </lineage>
</organism>
<protein>
    <submittedName>
        <fullName evidence="2">HAD family hydrolase</fullName>
    </submittedName>
</protein>
<dbReference type="Gene3D" id="3.40.50.1000">
    <property type="entry name" value="HAD superfamily/HAD-like"/>
    <property type="match status" value="1"/>
</dbReference>
<dbReference type="PANTHER" id="PTHR43316">
    <property type="entry name" value="HYDROLASE, HALOACID DELAHOGENASE-RELATED"/>
    <property type="match status" value="1"/>
</dbReference>
<comment type="caution">
    <text evidence="2">The sequence shown here is derived from an EMBL/GenBank/DDBJ whole genome shotgun (WGS) entry which is preliminary data.</text>
</comment>
<dbReference type="InterPro" id="IPR036412">
    <property type="entry name" value="HAD-like_sf"/>
</dbReference>
<dbReference type="Proteomes" id="UP001652431">
    <property type="component" value="Unassembled WGS sequence"/>
</dbReference>
<evidence type="ECO:0000313" key="2">
    <source>
        <dbReference type="EMBL" id="MCU6687416.1"/>
    </source>
</evidence>
<dbReference type="PRINTS" id="PR00413">
    <property type="entry name" value="HADHALOGNASE"/>
</dbReference>
<dbReference type="RefSeq" id="WP_158371111.1">
    <property type="nucleotide sequence ID" value="NZ_JAOQJU010000019.1"/>
</dbReference>
<dbReference type="SUPFAM" id="SSF56784">
    <property type="entry name" value="HAD-like"/>
    <property type="match status" value="1"/>
</dbReference>
<proteinExistence type="predicted"/>
<evidence type="ECO:0000256" key="1">
    <source>
        <dbReference type="ARBA" id="ARBA00022801"/>
    </source>
</evidence>
<sequence>MKIKHILFDLDGTLLPMKQDEFVEYYLPLLAERFVDRGILQKEFIGYIWKGFAAMVANDGSCTNEEVFWKCFQENLPFSREELVRDTIDFYGGDFNKAIHATQPTLVSGEIIRAAKEKGIQVYLATNPVFPRVATMNRIRWAGLRAEDFRIITTYENYCYCKPNTKYYEEILKEFALNPEECLMVGNDVEDDLAAGKLGIKTYLVTDCVENKKNLPITADYTGSLKDCLAFVKEI</sequence>
<keyword evidence="1 2" id="KW-0378">Hydrolase</keyword>
<accession>A0ABT2RPS2</accession>
<dbReference type="InterPro" id="IPR006439">
    <property type="entry name" value="HAD-SF_hydro_IA"/>
</dbReference>
<dbReference type="GO" id="GO:0016787">
    <property type="term" value="F:hydrolase activity"/>
    <property type="evidence" value="ECO:0007669"/>
    <property type="project" value="UniProtKB-KW"/>
</dbReference>
<reference evidence="2 3" key="1">
    <citation type="journal article" date="2021" name="ISME Commun">
        <title>Automated analysis of genomic sequences facilitates high-throughput and comprehensive description of bacteria.</title>
        <authorList>
            <person name="Hitch T.C.A."/>
        </authorList>
    </citation>
    <scope>NUCLEOTIDE SEQUENCE [LARGE SCALE GENOMIC DNA]</scope>
    <source>
        <strain evidence="2 3">Sanger_03</strain>
    </source>
</reference>
<dbReference type="EMBL" id="JAOQJU010000019">
    <property type="protein sequence ID" value="MCU6687416.1"/>
    <property type="molecule type" value="Genomic_DNA"/>
</dbReference>
<keyword evidence="3" id="KW-1185">Reference proteome</keyword>
<gene>
    <name evidence="2" type="ORF">OCV99_12890</name>
</gene>
<dbReference type="PANTHER" id="PTHR43316:SF3">
    <property type="entry name" value="HALOACID DEHALOGENASE, TYPE II (AFU_ORTHOLOGUE AFUA_2G07750)-RELATED"/>
    <property type="match status" value="1"/>
</dbReference>